<dbReference type="Proteomes" id="UP000321892">
    <property type="component" value="Chromosome"/>
</dbReference>
<keyword evidence="3" id="KW-1185">Reference proteome</keyword>
<feature type="signal peptide" evidence="1">
    <location>
        <begin position="1"/>
        <end position="18"/>
    </location>
</feature>
<evidence type="ECO:0000313" key="2">
    <source>
        <dbReference type="EMBL" id="BBM38692.1"/>
    </source>
</evidence>
<evidence type="ECO:0000313" key="3">
    <source>
        <dbReference type="Proteomes" id="UP000321892"/>
    </source>
</evidence>
<protein>
    <submittedName>
        <fullName evidence="2">Uncharacterized protein</fullName>
    </submittedName>
</protein>
<feature type="chain" id="PRO_5021706536" evidence="1">
    <location>
        <begin position="19"/>
        <end position="164"/>
    </location>
</feature>
<sequence>MKKLILVSMLAIGMSVFAEKFTPSNKTLEISLKEVLEGATPNGYYWMDGSFDNNKYPERYSFFIMEDNKGKIDELVQGYEIGKKTGGEIQEKIYDDIDDDSTVYGSYKIYSAGKKGVYYVNNYVALDGKKHARLYFGFDKKHNTVVILDKNLNLIEVLQRVAVN</sequence>
<organism evidence="2 3">
    <name type="scientific">Leptotrichia hofstadii</name>
    <dbReference type="NCBI Taxonomy" id="157688"/>
    <lineage>
        <taxon>Bacteria</taxon>
        <taxon>Fusobacteriati</taxon>
        <taxon>Fusobacteriota</taxon>
        <taxon>Fusobacteriia</taxon>
        <taxon>Fusobacteriales</taxon>
        <taxon>Leptotrichiaceae</taxon>
        <taxon>Leptotrichia</taxon>
    </lineage>
</organism>
<name>A0A510JH95_9FUSO</name>
<proteinExistence type="predicted"/>
<dbReference type="RefSeq" id="WP_026746225.1">
    <property type="nucleotide sequence ID" value="NZ_AP019823.1"/>
</dbReference>
<dbReference type="OrthoDB" id="80355at2"/>
<dbReference type="EMBL" id="AP019823">
    <property type="protein sequence ID" value="BBM38692.1"/>
    <property type="molecule type" value="Genomic_DNA"/>
</dbReference>
<keyword evidence="1" id="KW-0732">Signal</keyword>
<accession>A0A510JH95</accession>
<reference evidence="2 3" key="1">
    <citation type="submission" date="2019-07" db="EMBL/GenBank/DDBJ databases">
        <title>Complete Genome Sequence of Leptotrichia hofstadii Strain JCM16775.</title>
        <authorList>
            <person name="Watanabe S."/>
            <person name="Cui L."/>
        </authorList>
    </citation>
    <scope>NUCLEOTIDE SEQUENCE [LARGE SCALE GENOMIC DNA]</scope>
    <source>
        <strain evidence="2 3">JCM16775</strain>
    </source>
</reference>
<evidence type="ECO:0000256" key="1">
    <source>
        <dbReference type="SAM" id="SignalP"/>
    </source>
</evidence>
<gene>
    <name evidence="2" type="ORF">JCM16775_1401</name>
</gene>
<dbReference type="AlphaFoldDB" id="A0A510JH95"/>
<dbReference type="KEGG" id="lhf:JCM16775_1401"/>